<comment type="caution">
    <text evidence="2">The sequence shown here is derived from an EMBL/GenBank/DDBJ whole genome shotgun (WGS) entry which is preliminary data.</text>
</comment>
<accession>A0A2T9YC61</accession>
<dbReference type="EMBL" id="MBFR01000288">
    <property type="protein sequence ID" value="PVU89933.1"/>
    <property type="molecule type" value="Genomic_DNA"/>
</dbReference>
<name>A0A2T9YC61_9FUNG</name>
<organism evidence="2 3">
    <name type="scientific">Smittium simulii</name>
    <dbReference type="NCBI Taxonomy" id="133385"/>
    <lineage>
        <taxon>Eukaryota</taxon>
        <taxon>Fungi</taxon>
        <taxon>Fungi incertae sedis</taxon>
        <taxon>Zoopagomycota</taxon>
        <taxon>Kickxellomycotina</taxon>
        <taxon>Harpellomycetes</taxon>
        <taxon>Harpellales</taxon>
        <taxon>Legeriomycetaceae</taxon>
        <taxon>Smittium</taxon>
    </lineage>
</organism>
<evidence type="ECO:0000313" key="2">
    <source>
        <dbReference type="EMBL" id="PVU89933.1"/>
    </source>
</evidence>
<gene>
    <name evidence="2" type="ORF">BB561_005102</name>
</gene>
<sequence length="112" mass="12587">MLDAKFSSNNKNSNNHADTDTETIEETSLFEFLMKLVIDYTSRDSETSNSVNESKNLSVSLTVDSPMCITLKKQAQQFIIILQNYEKSKEMSDAATNKSLKKLIEGISNLDI</sequence>
<keyword evidence="3" id="KW-1185">Reference proteome</keyword>
<reference evidence="2 3" key="1">
    <citation type="journal article" date="2018" name="MBio">
        <title>Comparative Genomics Reveals the Core Gene Toolbox for the Fungus-Insect Symbiosis.</title>
        <authorList>
            <person name="Wang Y."/>
            <person name="Stata M."/>
            <person name="Wang W."/>
            <person name="Stajich J.E."/>
            <person name="White M.M."/>
            <person name="Moncalvo J.M."/>
        </authorList>
    </citation>
    <scope>NUCLEOTIDE SEQUENCE [LARGE SCALE GENOMIC DNA]</scope>
    <source>
        <strain evidence="2 3">SWE-8-4</strain>
    </source>
</reference>
<feature type="region of interest" description="Disordered" evidence="1">
    <location>
        <begin position="1"/>
        <end position="22"/>
    </location>
</feature>
<evidence type="ECO:0000313" key="3">
    <source>
        <dbReference type="Proteomes" id="UP000245383"/>
    </source>
</evidence>
<dbReference type="AlphaFoldDB" id="A0A2T9YC61"/>
<proteinExistence type="predicted"/>
<evidence type="ECO:0000256" key="1">
    <source>
        <dbReference type="SAM" id="MobiDB-lite"/>
    </source>
</evidence>
<dbReference type="Proteomes" id="UP000245383">
    <property type="component" value="Unassembled WGS sequence"/>
</dbReference>
<protein>
    <submittedName>
        <fullName evidence="2">Uncharacterized protein</fullName>
    </submittedName>
</protein>